<evidence type="ECO:0000313" key="5">
    <source>
        <dbReference type="EMBL" id="MDV6271731.1"/>
    </source>
</evidence>
<sequence>MASSSHTSELHRSPLGNQIADTLRRDIMLGVLRPGTRVSQQEVCERFGTSRMPVRDALRILVEDGLMSVDSTRRIVVAPLSREDLLDAFTIEGLLTGMATERASRRAEPAALEELQGLQNRMIQAAEQGDLSSMVELNWTFHRRINRMAGSRKLLVAIRKVSVDLPRDYLSQVPDWSERSIAEHTEILDAMKNRRHVSARNLMAEHVVESGRGLIKYLESVGVELD</sequence>
<protein>
    <submittedName>
        <fullName evidence="5">GntR family transcriptional regulator</fullName>
    </submittedName>
</protein>
<dbReference type="CDD" id="cd07377">
    <property type="entry name" value="WHTH_GntR"/>
    <property type="match status" value="1"/>
</dbReference>
<dbReference type="Gene3D" id="1.10.10.10">
    <property type="entry name" value="Winged helix-like DNA-binding domain superfamily/Winged helix DNA-binding domain"/>
    <property type="match status" value="1"/>
</dbReference>
<keyword evidence="2" id="KW-0238">DNA-binding</keyword>
<evidence type="ECO:0000256" key="2">
    <source>
        <dbReference type="ARBA" id="ARBA00023125"/>
    </source>
</evidence>
<accession>A0ABU4C5E9</accession>
<evidence type="ECO:0000313" key="6">
    <source>
        <dbReference type="Proteomes" id="UP001185927"/>
    </source>
</evidence>
<dbReference type="InterPro" id="IPR011711">
    <property type="entry name" value="GntR_C"/>
</dbReference>
<dbReference type="InterPro" id="IPR036390">
    <property type="entry name" value="WH_DNA-bd_sf"/>
</dbReference>
<keyword evidence="6" id="KW-1185">Reference proteome</keyword>
<comment type="caution">
    <text evidence="5">The sequence shown here is derived from an EMBL/GenBank/DDBJ whole genome shotgun (WGS) entry which is preliminary data.</text>
</comment>
<evidence type="ECO:0000256" key="1">
    <source>
        <dbReference type="ARBA" id="ARBA00023015"/>
    </source>
</evidence>
<proteinExistence type="predicted"/>
<dbReference type="SMART" id="SM00895">
    <property type="entry name" value="FCD"/>
    <property type="match status" value="1"/>
</dbReference>
<organism evidence="5 6">
    <name type="scientific">Rhodococcus globerulus</name>
    <dbReference type="NCBI Taxonomy" id="33008"/>
    <lineage>
        <taxon>Bacteria</taxon>
        <taxon>Bacillati</taxon>
        <taxon>Actinomycetota</taxon>
        <taxon>Actinomycetes</taxon>
        <taxon>Mycobacteriales</taxon>
        <taxon>Nocardiaceae</taxon>
        <taxon>Rhodococcus</taxon>
    </lineage>
</organism>
<dbReference type="Gene3D" id="1.20.120.530">
    <property type="entry name" value="GntR ligand-binding domain-like"/>
    <property type="match status" value="1"/>
</dbReference>
<dbReference type="PROSITE" id="PS50949">
    <property type="entry name" value="HTH_GNTR"/>
    <property type="match status" value="1"/>
</dbReference>
<dbReference type="Pfam" id="PF07729">
    <property type="entry name" value="FCD"/>
    <property type="match status" value="1"/>
</dbReference>
<dbReference type="InterPro" id="IPR036388">
    <property type="entry name" value="WH-like_DNA-bd_sf"/>
</dbReference>
<reference evidence="5 6" key="1">
    <citation type="submission" date="2023-10" db="EMBL/GenBank/DDBJ databases">
        <title>Development of a sustainable strategy for remediation of hydrocarbon-contaminated territories based on the waste exchange concept.</title>
        <authorList>
            <person name="Krivoruchko A."/>
        </authorList>
    </citation>
    <scope>NUCLEOTIDE SEQUENCE [LARGE SCALE GENOMIC DNA]</scope>
    <source>
        <strain evidence="5 6">IEGM 1203</strain>
    </source>
</reference>
<keyword evidence="3" id="KW-0804">Transcription</keyword>
<evidence type="ECO:0000259" key="4">
    <source>
        <dbReference type="PROSITE" id="PS50949"/>
    </source>
</evidence>
<dbReference type="PANTHER" id="PTHR43537">
    <property type="entry name" value="TRANSCRIPTIONAL REGULATOR, GNTR FAMILY"/>
    <property type="match status" value="1"/>
</dbReference>
<dbReference type="PANTHER" id="PTHR43537:SF45">
    <property type="entry name" value="GNTR FAMILY REGULATORY PROTEIN"/>
    <property type="match status" value="1"/>
</dbReference>
<gene>
    <name evidence="5" type="ORF">R3Q16_34665</name>
</gene>
<dbReference type="SUPFAM" id="SSF48008">
    <property type="entry name" value="GntR ligand-binding domain-like"/>
    <property type="match status" value="1"/>
</dbReference>
<evidence type="ECO:0000256" key="3">
    <source>
        <dbReference type="ARBA" id="ARBA00023163"/>
    </source>
</evidence>
<dbReference type="PRINTS" id="PR00035">
    <property type="entry name" value="HTHGNTR"/>
</dbReference>
<feature type="domain" description="HTH gntR-type" evidence="4">
    <location>
        <begin position="13"/>
        <end position="80"/>
    </location>
</feature>
<dbReference type="SMART" id="SM00345">
    <property type="entry name" value="HTH_GNTR"/>
    <property type="match status" value="1"/>
</dbReference>
<dbReference type="RefSeq" id="WP_317546383.1">
    <property type="nucleotide sequence ID" value="NZ_JAWLKB010000073.1"/>
</dbReference>
<keyword evidence="1" id="KW-0805">Transcription regulation</keyword>
<dbReference type="InterPro" id="IPR000524">
    <property type="entry name" value="Tscrpt_reg_HTH_GntR"/>
</dbReference>
<dbReference type="InterPro" id="IPR008920">
    <property type="entry name" value="TF_FadR/GntR_C"/>
</dbReference>
<dbReference type="EMBL" id="JAWLKB010000073">
    <property type="protein sequence ID" value="MDV6271731.1"/>
    <property type="molecule type" value="Genomic_DNA"/>
</dbReference>
<name>A0ABU4C5E9_RHOGO</name>
<dbReference type="Pfam" id="PF00392">
    <property type="entry name" value="GntR"/>
    <property type="match status" value="1"/>
</dbReference>
<dbReference type="Proteomes" id="UP001185927">
    <property type="component" value="Unassembled WGS sequence"/>
</dbReference>
<dbReference type="SUPFAM" id="SSF46785">
    <property type="entry name" value="Winged helix' DNA-binding domain"/>
    <property type="match status" value="1"/>
</dbReference>